<organism evidence="7 8">
    <name type="scientific">Candidatus Bealeia paramacronuclearis</name>
    <dbReference type="NCBI Taxonomy" id="1921001"/>
    <lineage>
        <taxon>Bacteria</taxon>
        <taxon>Pseudomonadati</taxon>
        <taxon>Pseudomonadota</taxon>
        <taxon>Alphaproteobacteria</taxon>
        <taxon>Holosporales</taxon>
        <taxon>Holosporaceae</taxon>
        <taxon>Candidatus Bealeia</taxon>
    </lineage>
</organism>
<name>A0ABZ2C286_9PROT</name>
<dbReference type="InterPro" id="IPR000415">
    <property type="entry name" value="Nitroreductase-like"/>
</dbReference>
<keyword evidence="3 5" id="KW-0521">NADP</keyword>
<dbReference type="Proteomes" id="UP001330434">
    <property type="component" value="Chromosome"/>
</dbReference>
<comment type="similarity">
    <text evidence="5">Belongs to the nitroreductase family. HadB/RutE subfamily.</text>
</comment>
<dbReference type="EMBL" id="CP133270">
    <property type="protein sequence ID" value="WVX66591.1"/>
    <property type="molecule type" value="Genomic_DNA"/>
</dbReference>
<gene>
    <name evidence="7" type="ORF">Bealeia1_00770</name>
</gene>
<dbReference type="NCBIfam" id="NF003768">
    <property type="entry name" value="PRK05365.1"/>
    <property type="match status" value="1"/>
</dbReference>
<evidence type="ECO:0000313" key="8">
    <source>
        <dbReference type="Proteomes" id="UP001330434"/>
    </source>
</evidence>
<evidence type="ECO:0000256" key="2">
    <source>
        <dbReference type="ARBA" id="ARBA00022643"/>
    </source>
</evidence>
<sequence>MTKISQQDLDTLFYQARTHYNWSQEPVSDSLLEEIYDAAKMAPTSANCSPLRVVFVKSLEAKEKLKPCLAPGNVDKTMAAPVTAIFAYDLEFYQHMPFLFPFTDAKSWWEGKPAFIEESAKRNETLQAAYFMMAARALGLDCGPMSGFDNAAVDEAFFKGTSFKSDFLCNLGMGDSTQLPGPRAPRFEFKDTCKII</sequence>
<reference evidence="7 8" key="1">
    <citation type="journal article" date="2024" name="Environ. Microbiol.">
        <title>Novel evolutionary insights on the interactions of the Holosporales (Alphaproteobacteria) with eukaryotic hosts from comparative genomics.</title>
        <authorList>
            <person name="Giovannini M."/>
            <person name="Petroni G."/>
            <person name="Castelli M."/>
        </authorList>
    </citation>
    <scope>NUCLEOTIDE SEQUENCE [LARGE SCALE GENOMIC DNA]</scope>
    <source>
        <strain evidence="7 8">US_Bl 15I1</strain>
    </source>
</reference>
<evidence type="ECO:0000256" key="5">
    <source>
        <dbReference type="HAMAP-Rule" id="MF_01204"/>
    </source>
</evidence>
<evidence type="ECO:0000256" key="3">
    <source>
        <dbReference type="ARBA" id="ARBA00022857"/>
    </source>
</evidence>
<dbReference type="PANTHER" id="PTHR43543">
    <property type="entry name" value="MALONIC SEMIALDEHYDE REDUCTASE RUTE-RELATED"/>
    <property type="match status" value="1"/>
</dbReference>
<dbReference type="InterPro" id="IPR023936">
    <property type="entry name" value="RutE-like"/>
</dbReference>
<dbReference type="Gene3D" id="3.40.109.10">
    <property type="entry name" value="NADH Oxidase"/>
    <property type="match status" value="1"/>
</dbReference>
<accession>A0ABZ2C286</accession>
<keyword evidence="5" id="KW-0520">NAD</keyword>
<keyword evidence="8" id="KW-1185">Reference proteome</keyword>
<dbReference type="Pfam" id="PF00881">
    <property type="entry name" value="Nitroreductase"/>
    <property type="match status" value="1"/>
</dbReference>
<dbReference type="SUPFAM" id="SSF55469">
    <property type="entry name" value="FMN-dependent nitroreductase-like"/>
    <property type="match status" value="1"/>
</dbReference>
<keyword evidence="4 5" id="KW-0560">Oxidoreductase</keyword>
<dbReference type="InterPro" id="IPR050461">
    <property type="entry name" value="Nitroreductase_HadB/RutE"/>
</dbReference>
<dbReference type="HAMAP" id="MF_01204">
    <property type="entry name" value="Oxidoreductase_RutE_HadB"/>
    <property type="match status" value="1"/>
</dbReference>
<protein>
    <recommendedName>
        <fullName evidence="5">Putative NADH dehydrogenase/NAD(P)H nitroreductase Bealeia1_00770</fullName>
        <ecNumber evidence="5">1.-.-.-</ecNumber>
    </recommendedName>
</protein>
<evidence type="ECO:0000256" key="4">
    <source>
        <dbReference type="ARBA" id="ARBA00023002"/>
    </source>
</evidence>
<dbReference type="CDD" id="cd02148">
    <property type="entry name" value="RutE-like"/>
    <property type="match status" value="1"/>
</dbReference>
<dbReference type="EC" id="1.-.-.-" evidence="5"/>
<dbReference type="InterPro" id="IPR029479">
    <property type="entry name" value="Nitroreductase"/>
</dbReference>
<evidence type="ECO:0000256" key="1">
    <source>
        <dbReference type="ARBA" id="ARBA00022630"/>
    </source>
</evidence>
<evidence type="ECO:0000313" key="7">
    <source>
        <dbReference type="EMBL" id="WVX66591.1"/>
    </source>
</evidence>
<proteinExistence type="inferred from homology"/>
<dbReference type="PANTHER" id="PTHR43543:SF1">
    <property type="entry name" value="MALONIC SEMIALDEHYDE REDUCTASE RUTE-RELATED"/>
    <property type="match status" value="1"/>
</dbReference>
<dbReference type="RefSeq" id="WP_331255443.1">
    <property type="nucleotide sequence ID" value="NZ_CP133270.1"/>
</dbReference>
<keyword evidence="1 5" id="KW-0285">Flavoprotein</keyword>
<keyword evidence="2 5" id="KW-0288">FMN</keyword>
<comment type="cofactor">
    <cofactor evidence="5">
        <name>FMN</name>
        <dbReference type="ChEBI" id="CHEBI:58210"/>
    </cofactor>
</comment>
<feature type="domain" description="Nitroreductase" evidence="6">
    <location>
        <begin position="16"/>
        <end position="157"/>
    </location>
</feature>
<evidence type="ECO:0000259" key="6">
    <source>
        <dbReference type="Pfam" id="PF00881"/>
    </source>
</evidence>